<dbReference type="Proteomes" id="UP001148018">
    <property type="component" value="Unassembled WGS sequence"/>
</dbReference>
<dbReference type="OrthoDB" id="436606at2759"/>
<dbReference type="SUPFAM" id="SSF54236">
    <property type="entry name" value="Ubiquitin-like"/>
    <property type="match status" value="1"/>
</dbReference>
<feature type="domain" description="UBX" evidence="2">
    <location>
        <begin position="187"/>
        <end position="257"/>
    </location>
</feature>
<evidence type="ECO:0000313" key="3">
    <source>
        <dbReference type="EMBL" id="KAJ3586467.1"/>
    </source>
</evidence>
<gene>
    <name evidence="3" type="ORF">NHX12_012865</name>
</gene>
<sequence>MTRPKSSKGRSRPPADRTVRVAADVHSDQPQPPAVGRRADGYTRSRSHSVTRLTATKPPGQDGTAPPQCVPARSALSLNKYKVLPSIKKQLSHTNDLEIRTSKIKLCEHGTAQHRRHSHGEAGCSTARTAANTQTATRSYPEMGNGAEVYCGQVGPDPKKPPDPNPNIMETQHETDPVVATDELLLLAIRAPCGRRFQQHFAHADTLQTLIACAETRYETSYVEAFVETMDVPRRSFRRLDMTLAECCVFNRSVLCISQESNSGQIQSVVEKG</sequence>
<dbReference type="PROSITE" id="PS50033">
    <property type="entry name" value="UBX"/>
    <property type="match status" value="1"/>
</dbReference>
<dbReference type="InterPro" id="IPR001012">
    <property type="entry name" value="UBX_dom"/>
</dbReference>
<feature type="compositionally biased region" description="Basic and acidic residues" evidence="1">
    <location>
        <begin position="13"/>
        <end position="27"/>
    </location>
</feature>
<proteinExistence type="predicted"/>
<dbReference type="Gene3D" id="3.10.20.90">
    <property type="entry name" value="Phosphatidylinositol 3-kinase Catalytic Subunit, Chain A, domain 1"/>
    <property type="match status" value="1"/>
</dbReference>
<evidence type="ECO:0000313" key="4">
    <source>
        <dbReference type="Proteomes" id="UP001148018"/>
    </source>
</evidence>
<dbReference type="Pfam" id="PF00789">
    <property type="entry name" value="UBX"/>
    <property type="match status" value="1"/>
</dbReference>
<accession>A0A9Q0I4F1</accession>
<protein>
    <recommendedName>
        <fullName evidence="2">UBX domain-containing protein</fullName>
    </recommendedName>
</protein>
<evidence type="ECO:0000259" key="2">
    <source>
        <dbReference type="PROSITE" id="PS50033"/>
    </source>
</evidence>
<organism evidence="3 4">
    <name type="scientific">Muraenolepis orangiensis</name>
    <name type="common">Patagonian moray cod</name>
    <dbReference type="NCBI Taxonomy" id="630683"/>
    <lineage>
        <taxon>Eukaryota</taxon>
        <taxon>Metazoa</taxon>
        <taxon>Chordata</taxon>
        <taxon>Craniata</taxon>
        <taxon>Vertebrata</taxon>
        <taxon>Euteleostomi</taxon>
        <taxon>Actinopterygii</taxon>
        <taxon>Neopterygii</taxon>
        <taxon>Teleostei</taxon>
        <taxon>Neoteleostei</taxon>
        <taxon>Acanthomorphata</taxon>
        <taxon>Zeiogadaria</taxon>
        <taxon>Gadariae</taxon>
        <taxon>Gadiformes</taxon>
        <taxon>Muraenolepidoidei</taxon>
        <taxon>Muraenolepididae</taxon>
        <taxon>Muraenolepis</taxon>
    </lineage>
</organism>
<evidence type="ECO:0000256" key="1">
    <source>
        <dbReference type="SAM" id="MobiDB-lite"/>
    </source>
</evidence>
<feature type="region of interest" description="Disordered" evidence="1">
    <location>
        <begin position="1"/>
        <end position="68"/>
    </location>
</feature>
<name>A0A9Q0I4F1_9TELE</name>
<reference evidence="3" key="1">
    <citation type="submission" date="2022-07" db="EMBL/GenBank/DDBJ databases">
        <title>Chromosome-level genome of Muraenolepis orangiensis.</title>
        <authorList>
            <person name="Kim J."/>
        </authorList>
    </citation>
    <scope>NUCLEOTIDE SEQUENCE</scope>
    <source>
        <strain evidence="3">KU_S4_2022</strain>
        <tissue evidence="3">Muscle</tissue>
    </source>
</reference>
<keyword evidence="4" id="KW-1185">Reference proteome</keyword>
<feature type="compositionally biased region" description="Basic residues" evidence="1">
    <location>
        <begin position="1"/>
        <end position="11"/>
    </location>
</feature>
<comment type="caution">
    <text evidence="3">The sequence shown here is derived from an EMBL/GenBank/DDBJ whole genome shotgun (WGS) entry which is preliminary data.</text>
</comment>
<dbReference type="InterPro" id="IPR029071">
    <property type="entry name" value="Ubiquitin-like_domsf"/>
</dbReference>
<dbReference type="EMBL" id="JANIIK010000117">
    <property type="protein sequence ID" value="KAJ3586467.1"/>
    <property type="molecule type" value="Genomic_DNA"/>
</dbReference>
<dbReference type="AlphaFoldDB" id="A0A9Q0I4F1"/>